<dbReference type="EMBL" id="PGCI01000610">
    <property type="protein sequence ID" value="PLW24371.1"/>
    <property type="molecule type" value="Genomic_DNA"/>
</dbReference>
<evidence type="ECO:0000313" key="3">
    <source>
        <dbReference type="EMBL" id="PLW42966.1"/>
    </source>
</evidence>
<comment type="caution">
    <text evidence="2">The sequence shown here is derived from an EMBL/GenBank/DDBJ whole genome shotgun (WGS) entry which is preliminary data.</text>
</comment>
<name>A0A2N5TFW3_9BASI</name>
<evidence type="ECO:0000313" key="4">
    <source>
        <dbReference type="Proteomes" id="UP000235392"/>
    </source>
</evidence>
<accession>A0A2N5TFW3</accession>
<dbReference type="Proteomes" id="UP000235392">
    <property type="component" value="Unassembled WGS sequence"/>
</dbReference>
<feature type="region of interest" description="Disordered" evidence="1">
    <location>
        <begin position="194"/>
        <end position="232"/>
    </location>
</feature>
<protein>
    <submittedName>
        <fullName evidence="2">Uncharacterized protein</fullName>
    </submittedName>
</protein>
<evidence type="ECO:0000256" key="1">
    <source>
        <dbReference type="SAM" id="MobiDB-lite"/>
    </source>
</evidence>
<gene>
    <name evidence="3" type="ORF">PCASD_04702</name>
    <name evidence="2" type="ORF">PCASD_08373</name>
</gene>
<dbReference type="EMBL" id="PGCI01000073">
    <property type="protein sequence ID" value="PLW42966.1"/>
    <property type="molecule type" value="Genomic_DNA"/>
</dbReference>
<dbReference type="AlphaFoldDB" id="A0A2N5TFW3"/>
<evidence type="ECO:0000313" key="2">
    <source>
        <dbReference type="EMBL" id="PLW24371.1"/>
    </source>
</evidence>
<reference evidence="2 4" key="1">
    <citation type="submission" date="2017-11" db="EMBL/GenBank/DDBJ databases">
        <title>De novo assembly and phasing of dikaryotic genomes from two isolates of Puccinia coronata f. sp. avenae, the causal agent of oat crown rust.</title>
        <authorList>
            <person name="Miller M.E."/>
            <person name="Zhang Y."/>
            <person name="Omidvar V."/>
            <person name="Sperschneider J."/>
            <person name="Schwessinger B."/>
            <person name="Raley C."/>
            <person name="Palmer J.M."/>
            <person name="Garnica D."/>
            <person name="Upadhyaya N."/>
            <person name="Rathjen J."/>
            <person name="Taylor J.M."/>
            <person name="Park R.F."/>
            <person name="Dodds P.N."/>
            <person name="Hirsch C.D."/>
            <person name="Kianian S.F."/>
            <person name="Figueroa M."/>
        </authorList>
    </citation>
    <scope>NUCLEOTIDE SEQUENCE [LARGE SCALE GENOMIC DNA]</scope>
    <source>
        <strain evidence="2">12SD80</strain>
    </source>
</reference>
<organism evidence="2 4">
    <name type="scientific">Puccinia coronata f. sp. avenae</name>
    <dbReference type="NCBI Taxonomy" id="200324"/>
    <lineage>
        <taxon>Eukaryota</taxon>
        <taxon>Fungi</taxon>
        <taxon>Dikarya</taxon>
        <taxon>Basidiomycota</taxon>
        <taxon>Pucciniomycotina</taxon>
        <taxon>Pucciniomycetes</taxon>
        <taxon>Pucciniales</taxon>
        <taxon>Pucciniaceae</taxon>
        <taxon>Puccinia</taxon>
    </lineage>
</organism>
<proteinExistence type="predicted"/>
<sequence>MAGPQDSKPTGKTLSSPHCNDVGHWLPTLNQGWKAGFENSFVLITITPITNRGNGSADGKRTSPTAGVSNVRWFVFPRDAKTSIWAVVYLLVQQVTLLAELVQPVPARPAGHPLVKQVQAVPARRASHPAFQVGTACTSSASRSPCWPSRYSLYMLGQQLNLLAEQVQPVPAYVLRNSASASATAESKFGAPGAWRAGHKADCNRTATTTTTHSTERARSGSAVVGQVDKRE</sequence>